<gene>
    <name evidence="2" type="ORF">CBM2607_11605</name>
</gene>
<dbReference type="Proteomes" id="UP000255168">
    <property type="component" value="Chromosome I"/>
</dbReference>
<evidence type="ECO:0000256" key="1">
    <source>
        <dbReference type="SAM" id="MobiDB-lite"/>
    </source>
</evidence>
<dbReference type="EMBL" id="LT984806">
    <property type="protein sequence ID" value="SPD46665.1"/>
    <property type="molecule type" value="Genomic_DNA"/>
</dbReference>
<reference evidence="2 3" key="1">
    <citation type="submission" date="2018-01" db="EMBL/GenBank/DDBJ databases">
        <authorList>
            <person name="Clerissi C."/>
        </authorList>
    </citation>
    <scope>NUCLEOTIDE SEQUENCE [LARGE SCALE GENOMIC DNA]</scope>
    <source>
        <strain evidence="2">Cupriavidus taiwanensis STM 6160</strain>
    </source>
</reference>
<protein>
    <submittedName>
        <fullName evidence="2">Uncharacterized protein</fullName>
    </submittedName>
</protein>
<dbReference type="AlphaFoldDB" id="A0A375H5Z7"/>
<sequence length="226" mass="25219">MRPKPHSRRNPGGTKPGKSQRRNYAANLWIFFSNKNQQLHRIEGDLPFMHCVLMEGDPNIVRYAPPIVREPGESASTVPPIAFSSAQSSHGPQTWFCYRWEEAASSEAWNAALQELHKQAEDRGAVCHIVLGRDLERQKVLFDNWLVLSRAMTAARSFPRQREALALAELLSRTSSFELTVGMHQPECDPAIMLALIARQLQLGKLTADLGTQLLSAATIVHGRSA</sequence>
<organism evidence="2 3">
    <name type="scientific">Cupriavidus neocaledonicus</name>
    <dbReference type="NCBI Taxonomy" id="1040979"/>
    <lineage>
        <taxon>Bacteria</taxon>
        <taxon>Pseudomonadati</taxon>
        <taxon>Pseudomonadota</taxon>
        <taxon>Betaproteobacteria</taxon>
        <taxon>Burkholderiales</taxon>
        <taxon>Burkholderiaceae</taxon>
        <taxon>Cupriavidus</taxon>
    </lineage>
</organism>
<evidence type="ECO:0000313" key="2">
    <source>
        <dbReference type="EMBL" id="SPD46665.1"/>
    </source>
</evidence>
<feature type="region of interest" description="Disordered" evidence="1">
    <location>
        <begin position="1"/>
        <end position="20"/>
    </location>
</feature>
<accession>A0A375H5Z7</accession>
<dbReference type="RefSeq" id="WP_115678340.1">
    <property type="nucleotide sequence ID" value="NZ_LT984806.1"/>
</dbReference>
<name>A0A375H5Z7_9BURK</name>
<evidence type="ECO:0000313" key="3">
    <source>
        <dbReference type="Proteomes" id="UP000255168"/>
    </source>
</evidence>
<proteinExistence type="predicted"/>